<keyword evidence="4" id="KW-0812">Transmembrane</keyword>
<proteinExistence type="predicted"/>
<dbReference type="Proteomes" id="UP000283880">
    <property type="component" value="Unassembled WGS sequence"/>
</dbReference>
<keyword evidence="2" id="KW-0238">DNA-binding</keyword>
<dbReference type="InterPro" id="IPR018060">
    <property type="entry name" value="HTH_AraC"/>
</dbReference>
<name>A0A413FI34_9FIRM</name>
<dbReference type="GO" id="GO:0003700">
    <property type="term" value="F:DNA-binding transcription factor activity"/>
    <property type="evidence" value="ECO:0007669"/>
    <property type="project" value="InterPro"/>
</dbReference>
<dbReference type="PANTHER" id="PTHR43280">
    <property type="entry name" value="ARAC-FAMILY TRANSCRIPTIONAL REGULATOR"/>
    <property type="match status" value="1"/>
</dbReference>
<dbReference type="InterPro" id="IPR009057">
    <property type="entry name" value="Homeodomain-like_sf"/>
</dbReference>
<evidence type="ECO:0000256" key="3">
    <source>
        <dbReference type="ARBA" id="ARBA00023163"/>
    </source>
</evidence>
<feature type="transmembrane region" description="Helical" evidence="4">
    <location>
        <begin position="21"/>
        <end position="45"/>
    </location>
</feature>
<reference evidence="6 7" key="1">
    <citation type="submission" date="2018-08" db="EMBL/GenBank/DDBJ databases">
        <title>A genome reference for cultivated species of the human gut microbiota.</title>
        <authorList>
            <person name="Zou Y."/>
            <person name="Xue W."/>
            <person name="Luo G."/>
        </authorList>
    </citation>
    <scope>NUCLEOTIDE SEQUENCE [LARGE SCALE GENOMIC DNA]</scope>
    <source>
        <strain evidence="6 7">AF04-15</strain>
    </source>
</reference>
<organism evidence="6 7">
    <name type="scientific">Enterocloster asparagiformis</name>
    <dbReference type="NCBI Taxonomy" id="333367"/>
    <lineage>
        <taxon>Bacteria</taxon>
        <taxon>Bacillati</taxon>
        <taxon>Bacillota</taxon>
        <taxon>Clostridia</taxon>
        <taxon>Lachnospirales</taxon>
        <taxon>Lachnospiraceae</taxon>
        <taxon>Enterocloster</taxon>
    </lineage>
</organism>
<keyword evidence="4" id="KW-0472">Membrane</keyword>
<dbReference type="PANTHER" id="PTHR43280:SF2">
    <property type="entry name" value="HTH-TYPE TRANSCRIPTIONAL REGULATOR EXSA"/>
    <property type="match status" value="1"/>
</dbReference>
<evidence type="ECO:0000256" key="1">
    <source>
        <dbReference type="ARBA" id="ARBA00023015"/>
    </source>
</evidence>
<protein>
    <submittedName>
        <fullName evidence="6">Helix-turn-helix domain-containing protein</fullName>
    </submittedName>
</protein>
<gene>
    <name evidence="6" type="ORF">DWV29_06900</name>
</gene>
<dbReference type="SUPFAM" id="SSF46689">
    <property type="entry name" value="Homeodomain-like"/>
    <property type="match status" value="1"/>
</dbReference>
<feature type="domain" description="HTH araC/xylS-type" evidence="5">
    <location>
        <begin position="634"/>
        <end position="733"/>
    </location>
</feature>
<dbReference type="SMART" id="SM00342">
    <property type="entry name" value="HTH_ARAC"/>
    <property type="match status" value="1"/>
</dbReference>
<dbReference type="GO" id="GO:0043565">
    <property type="term" value="F:sequence-specific DNA binding"/>
    <property type="evidence" value="ECO:0007669"/>
    <property type="project" value="InterPro"/>
</dbReference>
<evidence type="ECO:0000313" key="6">
    <source>
        <dbReference type="EMBL" id="RGX30894.1"/>
    </source>
</evidence>
<evidence type="ECO:0000259" key="5">
    <source>
        <dbReference type="PROSITE" id="PS01124"/>
    </source>
</evidence>
<accession>A0A413FI34</accession>
<evidence type="ECO:0000256" key="4">
    <source>
        <dbReference type="SAM" id="Phobius"/>
    </source>
</evidence>
<evidence type="ECO:0000256" key="2">
    <source>
        <dbReference type="ARBA" id="ARBA00023125"/>
    </source>
</evidence>
<keyword evidence="1" id="KW-0805">Transcription regulation</keyword>
<keyword evidence="4" id="KW-1133">Transmembrane helix</keyword>
<sequence length="737" mass="83331">MWKGVCKIMKRKKKSSPGKDIISIRFLSVVLMSFVLILALLGLLYHQFQKAFLSSINRANEEFVYQVSATSSSTEEFLQNMVNQIFYSNTVSKLRSYEELTNWQVVDGVRELNTYSASSTIIDSIYIFNGKQQRVYSTSSYGAVGDSFSAFADRDAVALFENRSEAGRLVPILRHSDVSNIYSNRELYSFLFFELDRSGLPKDNAIMFNISKNWLNRLYFGGEDAFIIKEDGVLVASSAQEGEELYPLLTEKILSRTGEGVDSGYFIYQAQGRQICFFSRMPDRPWYYVKSLPYDQCLEDLRHTEEQTFLFVIAGFGILLLAGTMISVDIYVPLRKITRRISDIAPDAPQNTDAMLESLNHLIESNSNARQIQTSLRAMVRGEVLQGLLFGSQEYESPEALIREYDLQLLSDRPIRLCLIDGLRLPLYLECVRDGQARCEGVIVHNEYTILFLQAEQEPQAVLDRLSAQFPARWFVVGTEAEDFAALPRVYGRLVEFYELRFLYQNGPMLFVQDYPQLDDSPAEPEARVSDVIDALKKGYGGKAGKAYLEFLASLNGKSGRCVQYAWAALSGAVLKLYFECFPGEADPDGGYQTVSESLRFSPEALNGGCEAVFTRIAEHIQQKKASRKGSSLDQVIAAIEESYCDSNLSSQVLADRFNLSTAYLCRIFRQAKGCSLTDYINQLRIARAQEILRDPSVKVKDVAGQVGIENKQYFFMLFKQTTGVTPKQYQIQQRGV</sequence>
<dbReference type="Gene3D" id="1.10.10.60">
    <property type="entry name" value="Homeodomain-like"/>
    <property type="match status" value="2"/>
</dbReference>
<comment type="caution">
    <text evidence="6">The sequence shown here is derived from an EMBL/GenBank/DDBJ whole genome shotgun (WGS) entry which is preliminary data.</text>
</comment>
<dbReference type="EMBL" id="QSBM01000004">
    <property type="protein sequence ID" value="RGX30894.1"/>
    <property type="molecule type" value="Genomic_DNA"/>
</dbReference>
<keyword evidence="3" id="KW-0804">Transcription</keyword>
<evidence type="ECO:0000313" key="7">
    <source>
        <dbReference type="Proteomes" id="UP000283880"/>
    </source>
</evidence>
<feature type="transmembrane region" description="Helical" evidence="4">
    <location>
        <begin position="309"/>
        <end position="332"/>
    </location>
</feature>
<dbReference type="Pfam" id="PF12833">
    <property type="entry name" value="HTH_18"/>
    <property type="match status" value="1"/>
</dbReference>
<dbReference type="OrthoDB" id="9772063at2"/>
<dbReference type="AlphaFoldDB" id="A0A413FI34"/>
<dbReference type="PROSITE" id="PS01124">
    <property type="entry name" value="HTH_ARAC_FAMILY_2"/>
    <property type="match status" value="1"/>
</dbReference>